<keyword evidence="2" id="KW-0805">Transcription regulation</keyword>
<dbReference type="InterPro" id="IPR014284">
    <property type="entry name" value="RNA_pol_sigma-70_dom"/>
</dbReference>
<feature type="domain" description="RNA polymerase sigma-70 region 2" evidence="6">
    <location>
        <begin position="25"/>
        <end position="90"/>
    </location>
</feature>
<dbReference type="InterPro" id="IPR013325">
    <property type="entry name" value="RNA_pol_sigma_r2"/>
</dbReference>
<dbReference type="Proteomes" id="UP000824267">
    <property type="component" value="Unassembled WGS sequence"/>
</dbReference>
<accession>A0A9D1UGL7</accession>
<dbReference type="Pfam" id="PF08281">
    <property type="entry name" value="Sigma70_r4_2"/>
    <property type="match status" value="1"/>
</dbReference>
<dbReference type="InterPro" id="IPR039425">
    <property type="entry name" value="RNA_pol_sigma-70-like"/>
</dbReference>
<evidence type="ECO:0000256" key="2">
    <source>
        <dbReference type="ARBA" id="ARBA00023015"/>
    </source>
</evidence>
<dbReference type="EMBL" id="DXGG01000071">
    <property type="protein sequence ID" value="HIW87072.1"/>
    <property type="molecule type" value="Genomic_DNA"/>
</dbReference>
<dbReference type="InterPro" id="IPR036388">
    <property type="entry name" value="WH-like_DNA-bd_sf"/>
</dbReference>
<proteinExistence type="inferred from homology"/>
<evidence type="ECO:0000259" key="7">
    <source>
        <dbReference type="Pfam" id="PF08281"/>
    </source>
</evidence>
<sequence length="183" mass="21635">MLSKKEVNRLVALCKSNDRKAQHRIYDAYKDSMFSICNRYASSSAQAEDMLVEGFLRAFSNISSYNFSASFYSWLKVVFVHNCINMCKRELKGRTEELTCDMADMEQDTDLPERFSGEDLLHSLQTLPERQRLIFNLYVMEDYKYTEIAELLETSVDVVKTTVYRVRMKLKDFLLELERQRRK</sequence>
<dbReference type="SUPFAM" id="SSF88946">
    <property type="entry name" value="Sigma2 domain of RNA polymerase sigma factors"/>
    <property type="match status" value="1"/>
</dbReference>
<dbReference type="SUPFAM" id="SSF88659">
    <property type="entry name" value="Sigma3 and sigma4 domains of RNA polymerase sigma factors"/>
    <property type="match status" value="1"/>
</dbReference>
<dbReference type="CDD" id="cd06171">
    <property type="entry name" value="Sigma70_r4"/>
    <property type="match status" value="1"/>
</dbReference>
<organism evidence="8 9">
    <name type="scientific">Candidatus Onthomorpha intestinigallinarum</name>
    <dbReference type="NCBI Taxonomy" id="2840880"/>
    <lineage>
        <taxon>Bacteria</taxon>
        <taxon>Pseudomonadati</taxon>
        <taxon>Bacteroidota</taxon>
        <taxon>Bacteroidia</taxon>
        <taxon>Bacteroidales</taxon>
        <taxon>Candidatus Onthomorpha</taxon>
    </lineage>
</organism>
<comment type="caution">
    <text evidence="8">The sequence shown here is derived from an EMBL/GenBank/DDBJ whole genome shotgun (WGS) entry which is preliminary data.</text>
</comment>
<keyword evidence="4" id="KW-0238">DNA-binding</keyword>
<keyword evidence="3" id="KW-0731">Sigma factor</keyword>
<dbReference type="AlphaFoldDB" id="A0A9D1UGL7"/>
<evidence type="ECO:0000313" key="9">
    <source>
        <dbReference type="Proteomes" id="UP000824267"/>
    </source>
</evidence>
<feature type="domain" description="RNA polymerase sigma factor 70 region 4 type 2" evidence="7">
    <location>
        <begin position="119"/>
        <end position="170"/>
    </location>
</feature>
<dbReference type="NCBIfam" id="TIGR02937">
    <property type="entry name" value="sigma70-ECF"/>
    <property type="match status" value="1"/>
</dbReference>
<evidence type="ECO:0000256" key="3">
    <source>
        <dbReference type="ARBA" id="ARBA00023082"/>
    </source>
</evidence>
<reference evidence="8" key="2">
    <citation type="submission" date="2021-04" db="EMBL/GenBank/DDBJ databases">
        <authorList>
            <person name="Gilroy R."/>
        </authorList>
    </citation>
    <scope>NUCLEOTIDE SEQUENCE</scope>
    <source>
        <strain evidence="8">Gambia16-930</strain>
    </source>
</reference>
<protein>
    <submittedName>
        <fullName evidence="8">Sigma-70 family RNA polymerase sigma factor</fullName>
    </submittedName>
</protein>
<evidence type="ECO:0000256" key="1">
    <source>
        <dbReference type="ARBA" id="ARBA00010641"/>
    </source>
</evidence>
<dbReference type="InterPro" id="IPR013324">
    <property type="entry name" value="RNA_pol_sigma_r3/r4-like"/>
</dbReference>
<keyword evidence="5" id="KW-0804">Transcription</keyword>
<reference evidence="8" key="1">
    <citation type="journal article" date="2021" name="PeerJ">
        <title>Extensive microbial diversity within the chicken gut microbiome revealed by metagenomics and culture.</title>
        <authorList>
            <person name="Gilroy R."/>
            <person name="Ravi A."/>
            <person name="Getino M."/>
            <person name="Pursley I."/>
            <person name="Horton D.L."/>
            <person name="Alikhan N.F."/>
            <person name="Baker D."/>
            <person name="Gharbi K."/>
            <person name="Hall N."/>
            <person name="Watson M."/>
            <person name="Adriaenssens E.M."/>
            <person name="Foster-Nyarko E."/>
            <person name="Jarju S."/>
            <person name="Secka A."/>
            <person name="Antonio M."/>
            <person name="Oren A."/>
            <person name="Chaudhuri R.R."/>
            <person name="La Ragione R."/>
            <person name="Hildebrand F."/>
            <person name="Pallen M.J."/>
        </authorList>
    </citation>
    <scope>NUCLEOTIDE SEQUENCE</scope>
    <source>
        <strain evidence="8">Gambia16-930</strain>
    </source>
</reference>
<dbReference type="Gene3D" id="1.10.10.10">
    <property type="entry name" value="Winged helix-like DNA-binding domain superfamily/Winged helix DNA-binding domain"/>
    <property type="match status" value="1"/>
</dbReference>
<dbReference type="GO" id="GO:0003677">
    <property type="term" value="F:DNA binding"/>
    <property type="evidence" value="ECO:0007669"/>
    <property type="project" value="UniProtKB-KW"/>
</dbReference>
<dbReference type="InterPro" id="IPR007627">
    <property type="entry name" value="RNA_pol_sigma70_r2"/>
</dbReference>
<evidence type="ECO:0000256" key="5">
    <source>
        <dbReference type="ARBA" id="ARBA00023163"/>
    </source>
</evidence>
<dbReference type="Pfam" id="PF04542">
    <property type="entry name" value="Sigma70_r2"/>
    <property type="match status" value="1"/>
</dbReference>
<dbReference type="Gene3D" id="1.10.1740.10">
    <property type="match status" value="1"/>
</dbReference>
<comment type="similarity">
    <text evidence="1">Belongs to the sigma-70 factor family. ECF subfamily.</text>
</comment>
<dbReference type="InterPro" id="IPR013249">
    <property type="entry name" value="RNA_pol_sigma70_r4_t2"/>
</dbReference>
<gene>
    <name evidence="8" type="ORF">IAC47_02215</name>
</gene>
<dbReference type="GO" id="GO:0016987">
    <property type="term" value="F:sigma factor activity"/>
    <property type="evidence" value="ECO:0007669"/>
    <property type="project" value="UniProtKB-KW"/>
</dbReference>
<evidence type="ECO:0000256" key="4">
    <source>
        <dbReference type="ARBA" id="ARBA00023125"/>
    </source>
</evidence>
<name>A0A9D1UGL7_9BACT</name>
<evidence type="ECO:0000259" key="6">
    <source>
        <dbReference type="Pfam" id="PF04542"/>
    </source>
</evidence>
<dbReference type="GO" id="GO:0006352">
    <property type="term" value="P:DNA-templated transcription initiation"/>
    <property type="evidence" value="ECO:0007669"/>
    <property type="project" value="InterPro"/>
</dbReference>
<dbReference type="PANTHER" id="PTHR43133:SF8">
    <property type="entry name" value="RNA POLYMERASE SIGMA FACTOR HI_1459-RELATED"/>
    <property type="match status" value="1"/>
</dbReference>
<evidence type="ECO:0000313" key="8">
    <source>
        <dbReference type="EMBL" id="HIW87072.1"/>
    </source>
</evidence>
<dbReference type="PANTHER" id="PTHR43133">
    <property type="entry name" value="RNA POLYMERASE ECF-TYPE SIGMA FACTO"/>
    <property type="match status" value="1"/>
</dbReference>